<dbReference type="RefSeq" id="WP_145259951.1">
    <property type="nucleotide sequence ID" value="NZ_CP036316.1"/>
</dbReference>
<evidence type="ECO:0000313" key="11">
    <source>
        <dbReference type="EMBL" id="QDT63545.1"/>
    </source>
</evidence>
<dbReference type="Proteomes" id="UP000319976">
    <property type="component" value="Chromosome"/>
</dbReference>
<dbReference type="PANTHER" id="PTHR30572:SF4">
    <property type="entry name" value="ABC TRANSPORTER PERMEASE YTRF"/>
    <property type="match status" value="1"/>
</dbReference>
<dbReference type="KEGG" id="chya:V22_07680"/>
<feature type="domain" description="ABC3 transporter permease C-terminal" evidence="9">
    <location>
        <begin position="325"/>
        <end position="436"/>
    </location>
</feature>
<dbReference type="Pfam" id="PF12704">
    <property type="entry name" value="MacB_PCD"/>
    <property type="match status" value="1"/>
</dbReference>
<dbReference type="InterPro" id="IPR003838">
    <property type="entry name" value="ABC3_permease_C"/>
</dbReference>
<comment type="similarity">
    <text evidence="6">Belongs to the ABC-4 integral membrane protein family.</text>
</comment>
<evidence type="ECO:0000256" key="5">
    <source>
        <dbReference type="ARBA" id="ARBA00023136"/>
    </source>
</evidence>
<name>A0A517T591_9PLAN</name>
<evidence type="ECO:0000256" key="6">
    <source>
        <dbReference type="ARBA" id="ARBA00038076"/>
    </source>
</evidence>
<keyword evidence="3 8" id="KW-0812">Transmembrane</keyword>
<feature type="transmembrane region" description="Helical" evidence="8">
    <location>
        <begin position="320"/>
        <end position="345"/>
    </location>
</feature>
<keyword evidence="12" id="KW-1185">Reference proteome</keyword>
<dbReference type="EMBL" id="CP036316">
    <property type="protein sequence ID" value="QDT63545.1"/>
    <property type="molecule type" value="Genomic_DNA"/>
</dbReference>
<feature type="compositionally biased region" description="Polar residues" evidence="7">
    <location>
        <begin position="280"/>
        <end position="295"/>
    </location>
</feature>
<sequence>MYLFAVRNLLSRPARTSLVVLGLAVAIAGMVGLFSIAHGLDVTVKQTFARVPGLVALQPGAPIPLFSTLPREWGNEIVEMEGVRVVNPEVWQRVNVINDQPIISPPRFFCGTEIKSRNALNFDIFRDSLTDGRFLTQDDRGTSNCVVSRYIADQFQSKVGDVITPNGVPCTIIGIYEVGSMLVDVAIVMDIDVVRDITRYDPKTVSAYYIEPEDTDEKEVLAENIRQQFADRTVEPWRPSSAVGLAPDIPRPLARLLQFLGNLFAALEENNRPITPTPPKSTQNSDTKTSFTGHTRSGIDVRSMDDWSRQFDQLTGELDLFITILTSVGLLIAVLSIVNTMLMSVSERIVEFGILKSNGWSHYDVMKLITLESCFIGICGGIIGAIVGWAATLILNANFPDKLNLYAGPELLTFSVCFSAFLGILGGLYPAIWAVRLAPMEAIRRG</sequence>
<feature type="transmembrane region" description="Helical" evidence="8">
    <location>
        <begin position="365"/>
        <end position="391"/>
    </location>
</feature>
<protein>
    <submittedName>
        <fullName evidence="11">ABC transporter permease YtrF</fullName>
    </submittedName>
</protein>
<dbReference type="AlphaFoldDB" id="A0A517T591"/>
<keyword evidence="4 8" id="KW-1133">Transmembrane helix</keyword>
<dbReference type="GO" id="GO:0022857">
    <property type="term" value="F:transmembrane transporter activity"/>
    <property type="evidence" value="ECO:0007669"/>
    <property type="project" value="TreeGrafter"/>
</dbReference>
<proteinExistence type="inferred from homology"/>
<dbReference type="PANTHER" id="PTHR30572">
    <property type="entry name" value="MEMBRANE COMPONENT OF TRANSPORTER-RELATED"/>
    <property type="match status" value="1"/>
</dbReference>
<evidence type="ECO:0000256" key="7">
    <source>
        <dbReference type="SAM" id="MobiDB-lite"/>
    </source>
</evidence>
<dbReference type="Pfam" id="PF02687">
    <property type="entry name" value="FtsX"/>
    <property type="match status" value="1"/>
</dbReference>
<organism evidence="11 12">
    <name type="scientific">Calycomorphotria hydatis</name>
    <dbReference type="NCBI Taxonomy" id="2528027"/>
    <lineage>
        <taxon>Bacteria</taxon>
        <taxon>Pseudomonadati</taxon>
        <taxon>Planctomycetota</taxon>
        <taxon>Planctomycetia</taxon>
        <taxon>Planctomycetales</taxon>
        <taxon>Planctomycetaceae</taxon>
        <taxon>Calycomorphotria</taxon>
    </lineage>
</organism>
<dbReference type="OrthoDB" id="9775474at2"/>
<evidence type="ECO:0000256" key="1">
    <source>
        <dbReference type="ARBA" id="ARBA00004651"/>
    </source>
</evidence>
<feature type="region of interest" description="Disordered" evidence="7">
    <location>
        <begin position="270"/>
        <end position="295"/>
    </location>
</feature>
<evidence type="ECO:0000259" key="9">
    <source>
        <dbReference type="Pfam" id="PF02687"/>
    </source>
</evidence>
<keyword evidence="2" id="KW-1003">Cell membrane</keyword>
<evidence type="ECO:0000259" key="10">
    <source>
        <dbReference type="Pfam" id="PF12704"/>
    </source>
</evidence>
<keyword evidence="5 8" id="KW-0472">Membrane</keyword>
<dbReference type="InterPro" id="IPR025857">
    <property type="entry name" value="MacB_PCD"/>
</dbReference>
<evidence type="ECO:0000313" key="12">
    <source>
        <dbReference type="Proteomes" id="UP000319976"/>
    </source>
</evidence>
<evidence type="ECO:0000256" key="8">
    <source>
        <dbReference type="SAM" id="Phobius"/>
    </source>
</evidence>
<gene>
    <name evidence="11" type="primary">ytrF</name>
    <name evidence="11" type="ORF">V22_07680</name>
</gene>
<evidence type="ECO:0000256" key="2">
    <source>
        <dbReference type="ARBA" id="ARBA00022475"/>
    </source>
</evidence>
<accession>A0A517T591</accession>
<reference evidence="11 12" key="1">
    <citation type="submission" date="2019-02" db="EMBL/GenBank/DDBJ databases">
        <title>Deep-cultivation of Planctomycetes and their phenomic and genomic characterization uncovers novel biology.</title>
        <authorList>
            <person name="Wiegand S."/>
            <person name="Jogler M."/>
            <person name="Boedeker C."/>
            <person name="Pinto D."/>
            <person name="Vollmers J."/>
            <person name="Rivas-Marin E."/>
            <person name="Kohn T."/>
            <person name="Peeters S.H."/>
            <person name="Heuer A."/>
            <person name="Rast P."/>
            <person name="Oberbeckmann S."/>
            <person name="Bunk B."/>
            <person name="Jeske O."/>
            <person name="Meyerdierks A."/>
            <person name="Storesund J.E."/>
            <person name="Kallscheuer N."/>
            <person name="Luecker S."/>
            <person name="Lage O.M."/>
            <person name="Pohl T."/>
            <person name="Merkel B.J."/>
            <person name="Hornburger P."/>
            <person name="Mueller R.-W."/>
            <person name="Bruemmer F."/>
            <person name="Labrenz M."/>
            <person name="Spormann A.M."/>
            <person name="Op den Camp H."/>
            <person name="Overmann J."/>
            <person name="Amann R."/>
            <person name="Jetten M.S.M."/>
            <person name="Mascher T."/>
            <person name="Medema M.H."/>
            <person name="Devos D.P."/>
            <person name="Kaster A.-K."/>
            <person name="Ovreas L."/>
            <person name="Rohde M."/>
            <person name="Galperin M.Y."/>
            <person name="Jogler C."/>
        </authorList>
    </citation>
    <scope>NUCLEOTIDE SEQUENCE [LARGE SCALE GENOMIC DNA]</scope>
    <source>
        <strain evidence="11 12">V22</strain>
    </source>
</reference>
<evidence type="ECO:0000256" key="4">
    <source>
        <dbReference type="ARBA" id="ARBA00022989"/>
    </source>
</evidence>
<evidence type="ECO:0000256" key="3">
    <source>
        <dbReference type="ARBA" id="ARBA00022692"/>
    </source>
</evidence>
<comment type="subcellular location">
    <subcellularLocation>
        <location evidence="1">Cell membrane</location>
        <topology evidence="1">Multi-pass membrane protein</topology>
    </subcellularLocation>
</comment>
<feature type="domain" description="MacB-like periplasmic core" evidence="10">
    <location>
        <begin position="16"/>
        <end position="227"/>
    </location>
</feature>
<dbReference type="GO" id="GO:0005886">
    <property type="term" value="C:plasma membrane"/>
    <property type="evidence" value="ECO:0007669"/>
    <property type="project" value="UniProtKB-SubCell"/>
</dbReference>
<dbReference type="InterPro" id="IPR050250">
    <property type="entry name" value="Macrolide_Exporter_MacB"/>
</dbReference>
<feature type="transmembrane region" description="Helical" evidence="8">
    <location>
        <begin position="411"/>
        <end position="435"/>
    </location>
</feature>